<accession>A0A4R8W7W2</accession>
<dbReference type="AlphaFoldDB" id="A0A4R8W7W2"/>
<reference evidence="2 3" key="1">
    <citation type="submission" date="2019-03" db="EMBL/GenBank/DDBJ databases">
        <title>Genomics of glacier-inhabiting Cryobacterium strains.</title>
        <authorList>
            <person name="Liu Q."/>
            <person name="Xin Y.-H."/>
        </authorList>
    </citation>
    <scope>NUCLEOTIDE SEQUENCE [LARGE SCALE GENOMIC DNA]</scope>
    <source>
        <strain evidence="2 3">RHLS22-1</strain>
    </source>
</reference>
<comment type="caution">
    <text evidence="2">The sequence shown here is derived from an EMBL/GenBank/DDBJ whole genome shotgun (WGS) entry which is preliminary data.</text>
</comment>
<sequence length="88" mass="9177">MINNLGLNRLLWALIGGLAVAAAIAGLLAPTLYSGLVAESLLPSAFAQDITISVLAGAARLILAALARADRPRQQLPEFGLLGYLFYA</sequence>
<dbReference type="RefSeq" id="WP_134452928.1">
    <property type="nucleotide sequence ID" value="NZ_SOFL01000014.1"/>
</dbReference>
<feature type="transmembrane region" description="Helical" evidence="1">
    <location>
        <begin position="45"/>
        <end position="67"/>
    </location>
</feature>
<keyword evidence="1" id="KW-1133">Transmembrane helix</keyword>
<keyword evidence="1" id="KW-0472">Membrane</keyword>
<protein>
    <submittedName>
        <fullName evidence="2">Uncharacterized protein</fullName>
    </submittedName>
</protein>
<gene>
    <name evidence="2" type="ORF">E3O42_05195</name>
</gene>
<feature type="transmembrane region" description="Helical" evidence="1">
    <location>
        <begin position="12"/>
        <end position="33"/>
    </location>
</feature>
<organism evidence="2 3">
    <name type="scientific">Cryobacterium adonitolivorans</name>
    <dbReference type="NCBI Taxonomy" id="1259189"/>
    <lineage>
        <taxon>Bacteria</taxon>
        <taxon>Bacillati</taxon>
        <taxon>Actinomycetota</taxon>
        <taxon>Actinomycetes</taxon>
        <taxon>Micrococcales</taxon>
        <taxon>Microbacteriaceae</taxon>
        <taxon>Cryobacterium</taxon>
    </lineage>
</organism>
<proteinExistence type="predicted"/>
<name>A0A4R8W7W2_9MICO</name>
<evidence type="ECO:0000313" key="2">
    <source>
        <dbReference type="EMBL" id="TFC04391.1"/>
    </source>
</evidence>
<dbReference type="Proteomes" id="UP000297907">
    <property type="component" value="Unassembled WGS sequence"/>
</dbReference>
<keyword evidence="3" id="KW-1185">Reference proteome</keyword>
<keyword evidence="1" id="KW-0812">Transmembrane</keyword>
<evidence type="ECO:0000313" key="3">
    <source>
        <dbReference type="Proteomes" id="UP000297907"/>
    </source>
</evidence>
<dbReference type="EMBL" id="SOFL01000014">
    <property type="protein sequence ID" value="TFC04391.1"/>
    <property type="molecule type" value="Genomic_DNA"/>
</dbReference>
<evidence type="ECO:0000256" key="1">
    <source>
        <dbReference type="SAM" id="Phobius"/>
    </source>
</evidence>